<dbReference type="Proteomes" id="UP001596175">
    <property type="component" value="Unassembled WGS sequence"/>
</dbReference>
<gene>
    <name evidence="1" type="ORF">ACFPK1_02070</name>
</gene>
<organism evidence="1 2">
    <name type="scientific">Actinomycetospora rhizophila</name>
    <dbReference type="NCBI Taxonomy" id="1416876"/>
    <lineage>
        <taxon>Bacteria</taxon>
        <taxon>Bacillati</taxon>
        <taxon>Actinomycetota</taxon>
        <taxon>Actinomycetes</taxon>
        <taxon>Pseudonocardiales</taxon>
        <taxon>Pseudonocardiaceae</taxon>
        <taxon>Actinomycetospora</taxon>
    </lineage>
</organism>
<accession>A0ABV9Z9I9</accession>
<dbReference type="RefSeq" id="WP_378019224.1">
    <property type="nucleotide sequence ID" value="NZ_JBHSKG010000001.1"/>
</dbReference>
<comment type="caution">
    <text evidence="1">The sequence shown here is derived from an EMBL/GenBank/DDBJ whole genome shotgun (WGS) entry which is preliminary data.</text>
</comment>
<keyword evidence="2" id="KW-1185">Reference proteome</keyword>
<dbReference type="EMBL" id="JBHSKG010000001">
    <property type="protein sequence ID" value="MFC5137004.1"/>
    <property type="molecule type" value="Genomic_DNA"/>
</dbReference>
<proteinExistence type="predicted"/>
<evidence type="ECO:0000313" key="2">
    <source>
        <dbReference type="Proteomes" id="UP001596175"/>
    </source>
</evidence>
<evidence type="ECO:0000313" key="1">
    <source>
        <dbReference type="EMBL" id="MFC5137004.1"/>
    </source>
</evidence>
<protein>
    <submittedName>
        <fullName evidence="1">Uncharacterized protein</fullName>
    </submittedName>
</protein>
<reference evidence="2" key="1">
    <citation type="journal article" date="2019" name="Int. J. Syst. Evol. Microbiol.">
        <title>The Global Catalogue of Microorganisms (GCM) 10K type strain sequencing project: providing services to taxonomists for standard genome sequencing and annotation.</title>
        <authorList>
            <consortium name="The Broad Institute Genomics Platform"/>
            <consortium name="The Broad Institute Genome Sequencing Center for Infectious Disease"/>
            <person name="Wu L."/>
            <person name="Ma J."/>
        </authorList>
    </citation>
    <scope>NUCLEOTIDE SEQUENCE [LARGE SCALE GENOMIC DNA]</scope>
    <source>
        <strain evidence="2">XZYJ18</strain>
    </source>
</reference>
<sequence length="144" mass="15512">MSGTLTRARQQTEVGEGLAVGCLVAGVHAISAAGALDAALVGALASWPWAARYPAVRRTPRLDDVLRRSAGRRSSHIARWSPSGGVFVPQLCDDEWDLAAACAKIEEATAVPARRWLELSEVFVQGLDETLVWRGRPIDPLEVL</sequence>
<name>A0ABV9Z9I9_9PSEU</name>